<dbReference type="InterPro" id="IPR002347">
    <property type="entry name" value="SDR_fam"/>
</dbReference>
<sequence length="288" mass="29619">MNHSDNRIAPDDFSPAQGANWLGLKGRVCVVTGAGSGIGAAIAESLAAVGARVALVDRDGDTARQMATRLGTQGGHALAVACDITDESAVSAAATQVRESLGPAAVLINNAGLLRPGSLDSVSLADWNAVLAVNLTGYLLCSRAFGQDMLHAGRGSLVHVASVSALHPQTASGAYSASKAGVLLLSRQLAAEWGPRGVRSNAICPGMIRTALSARFYEEPGFEARRAAATASRRVGEPRDIAEPALFLASDRSAYMNGAELLVDGGLGCMLMDMVPRPGFNRTPAPAT</sequence>
<dbReference type="EMBL" id="JAPCKI010000002">
    <property type="protein sequence ID" value="MDD2176943.1"/>
    <property type="molecule type" value="Genomic_DNA"/>
</dbReference>
<dbReference type="CDD" id="cd05233">
    <property type="entry name" value="SDR_c"/>
    <property type="match status" value="1"/>
</dbReference>
<dbReference type="PANTHER" id="PTHR42760:SF123">
    <property type="entry name" value="OXIDOREDUCTASE"/>
    <property type="match status" value="1"/>
</dbReference>
<dbReference type="Pfam" id="PF13561">
    <property type="entry name" value="adh_short_C2"/>
    <property type="match status" value="1"/>
</dbReference>
<dbReference type="PROSITE" id="PS00061">
    <property type="entry name" value="ADH_SHORT"/>
    <property type="match status" value="1"/>
</dbReference>
<dbReference type="NCBIfam" id="NF005559">
    <property type="entry name" value="PRK07231.1"/>
    <property type="match status" value="1"/>
</dbReference>
<dbReference type="PRINTS" id="PR00081">
    <property type="entry name" value="GDHRDH"/>
</dbReference>
<dbReference type="RefSeq" id="WP_274108012.1">
    <property type="nucleotide sequence ID" value="NZ_JAPCKI010000002.1"/>
</dbReference>
<dbReference type="InterPro" id="IPR057326">
    <property type="entry name" value="KR_dom"/>
</dbReference>
<reference evidence="3" key="1">
    <citation type="submission" date="2022-10" db="EMBL/GenBank/DDBJ databases">
        <title>Description of microaerobic benzene degrading bacteria.</title>
        <authorList>
            <person name="Bedics A."/>
            <person name="Tancsics A."/>
            <person name="Banerjee S."/>
        </authorList>
    </citation>
    <scope>NUCLEOTIDE SEQUENCE</scope>
    <source>
        <strain evidence="3">D2M1</strain>
    </source>
</reference>
<comment type="similarity">
    <text evidence="1">Belongs to the short-chain dehydrogenases/reductases (SDR) family.</text>
</comment>
<evidence type="ECO:0000259" key="2">
    <source>
        <dbReference type="SMART" id="SM00822"/>
    </source>
</evidence>
<evidence type="ECO:0000313" key="4">
    <source>
        <dbReference type="Proteomes" id="UP001148932"/>
    </source>
</evidence>
<name>A0ABT5RTC0_9BURK</name>
<dbReference type="SMART" id="SM00822">
    <property type="entry name" value="PKS_KR"/>
    <property type="match status" value="1"/>
</dbReference>
<gene>
    <name evidence="3" type="ORF">OIN59_05815</name>
</gene>
<dbReference type="Gene3D" id="3.40.50.720">
    <property type="entry name" value="NAD(P)-binding Rossmann-like Domain"/>
    <property type="match status" value="1"/>
</dbReference>
<dbReference type="InterPro" id="IPR036291">
    <property type="entry name" value="NAD(P)-bd_dom_sf"/>
</dbReference>
<dbReference type="InterPro" id="IPR020904">
    <property type="entry name" value="Sc_DH/Rdtase_CS"/>
</dbReference>
<dbReference type="SUPFAM" id="SSF51735">
    <property type="entry name" value="NAD(P)-binding Rossmann-fold domains"/>
    <property type="match status" value="1"/>
</dbReference>
<feature type="domain" description="Ketoreductase" evidence="2">
    <location>
        <begin position="27"/>
        <end position="211"/>
    </location>
</feature>
<organism evidence="3 4">
    <name type="scientific">Acidovorax benzenivorans</name>
    <dbReference type="NCBI Taxonomy" id="2987520"/>
    <lineage>
        <taxon>Bacteria</taxon>
        <taxon>Pseudomonadati</taxon>
        <taxon>Pseudomonadota</taxon>
        <taxon>Betaproteobacteria</taxon>
        <taxon>Burkholderiales</taxon>
        <taxon>Comamonadaceae</taxon>
        <taxon>Acidovorax</taxon>
    </lineage>
</organism>
<keyword evidence="4" id="KW-1185">Reference proteome</keyword>
<proteinExistence type="inferred from homology"/>
<accession>A0ABT5RTC0</accession>
<evidence type="ECO:0000313" key="3">
    <source>
        <dbReference type="EMBL" id="MDD2176943.1"/>
    </source>
</evidence>
<dbReference type="PRINTS" id="PR00080">
    <property type="entry name" value="SDRFAMILY"/>
</dbReference>
<evidence type="ECO:0000256" key="1">
    <source>
        <dbReference type="ARBA" id="ARBA00006484"/>
    </source>
</evidence>
<dbReference type="Proteomes" id="UP001148932">
    <property type="component" value="Unassembled WGS sequence"/>
</dbReference>
<protein>
    <submittedName>
        <fullName evidence="3">SDR family oxidoreductase</fullName>
    </submittedName>
</protein>
<dbReference type="PANTHER" id="PTHR42760">
    <property type="entry name" value="SHORT-CHAIN DEHYDROGENASES/REDUCTASES FAMILY MEMBER"/>
    <property type="match status" value="1"/>
</dbReference>
<comment type="caution">
    <text evidence="3">The sequence shown here is derived from an EMBL/GenBank/DDBJ whole genome shotgun (WGS) entry which is preliminary data.</text>
</comment>